<dbReference type="SUPFAM" id="SSF51905">
    <property type="entry name" value="FAD/NAD(P)-binding domain"/>
    <property type="match status" value="1"/>
</dbReference>
<dbReference type="GO" id="GO:0071949">
    <property type="term" value="F:FAD binding"/>
    <property type="evidence" value="ECO:0007669"/>
    <property type="project" value="InterPro"/>
</dbReference>
<evidence type="ECO:0000256" key="2">
    <source>
        <dbReference type="ARBA" id="ARBA00022827"/>
    </source>
</evidence>
<dbReference type="Proteomes" id="UP000198836">
    <property type="component" value="Unassembled WGS sequence"/>
</dbReference>
<dbReference type="EMBL" id="FOJM01000013">
    <property type="protein sequence ID" value="SFA54422.1"/>
    <property type="molecule type" value="Genomic_DNA"/>
</dbReference>
<evidence type="ECO:0000313" key="6">
    <source>
        <dbReference type="EMBL" id="SFA54422.1"/>
    </source>
</evidence>
<keyword evidence="7" id="KW-1185">Reference proteome</keyword>
<organism evidence="6 7">
    <name type="scientific">Pedobacter suwonensis</name>
    <dbReference type="NCBI Taxonomy" id="332999"/>
    <lineage>
        <taxon>Bacteria</taxon>
        <taxon>Pseudomonadati</taxon>
        <taxon>Bacteroidota</taxon>
        <taxon>Sphingobacteriia</taxon>
        <taxon>Sphingobacteriales</taxon>
        <taxon>Sphingobacteriaceae</taxon>
        <taxon>Pedobacter</taxon>
    </lineage>
</organism>
<gene>
    <name evidence="6" type="ORF">SAMN04488511_113125</name>
</gene>
<dbReference type="STRING" id="332999.SAMN04488511_113125"/>
<evidence type="ECO:0000259" key="5">
    <source>
        <dbReference type="Pfam" id="PF01494"/>
    </source>
</evidence>
<dbReference type="GO" id="GO:0004497">
    <property type="term" value="F:monooxygenase activity"/>
    <property type="evidence" value="ECO:0007669"/>
    <property type="project" value="UniProtKB-KW"/>
</dbReference>
<accession>A0A1I0TRT3</accession>
<reference evidence="7" key="1">
    <citation type="submission" date="2016-10" db="EMBL/GenBank/DDBJ databases">
        <authorList>
            <person name="Varghese N."/>
            <person name="Submissions S."/>
        </authorList>
    </citation>
    <scope>NUCLEOTIDE SEQUENCE [LARGE SCALE GENOMIC DNA]</scope>
    <source>
        <strain evidence="7">DSM 18130</strain>
    </source>
</reference>
<dbReference type="InterPro" id="IPR002938">
    <property type="entry name" value="FAD-bd"/>
</dbReference>
<proteinExistence type="predicted"/>
<dbReference type="InterPro" id="IPR036188">
    <property type="entry name" value="FAD/NAD-bd_sf"/>
</dbReference>
<sequence length="396" mass="44094">METLKKINLINGLDIAIVGGGPGGLALARLLQLKGARVKVYERDLNQKARVQGAIVDLHYHSGLKVLEAAGLMDAFKARYMRGADSFRLVDENANVLVDDYFQSGRYTFGDEHFRPEIDRGALRDILIDSLLPGTMVWDSQLIHLSLRDGRWEMQFKNATHASSDLVIGCDGHRSGVREYLTDIQSVYSGASIIQGEIDAPRTACSELYSMINNGSLMAAGQGKMLMVQPRGDGGLTFYAASMYPENWEKVSGIDFRIPREVCDYLDNFYDGWHPAFHTMFSACKHFTYRPLHYHPLTLRWQTKPNITVLGDAAHLMPPNGEGVNLAMLDALDLSDCLTNGAYQNIEDALMAYEKSMFARALPICGETVEGIKDFASPSKESIRKLIQIFGNDENI</sequence>
<keyword evidence="2" id="KW-0274">FAD</keyword>
<feature type="domain" description="FAD-binding" evidence="5">
    <location>
        <begin position="14"/>
        <end position="79"/>
    </location>
</feature>
<dbReference type="Gene3D" id="3.50.50.60">
    <property type="entry name" value="FAD/NAD(P)-binding domain"/>
    <property type="match status" value="1"/>
</dbReference>
<dbReference type="PRINTS" id="PR00420">
    <property type="entry name" value="RNGMNOXGNASE"/>
</dbReference>
<dbReference type="OrthoDB" id="9782160at2"/>
<keyword evidence="4" id="KW-0503">Monooxygenase</keyword>
<evidence type="ECO:0000256" key="4">
    <source>
        <dbReference type="ARBA" id="ARBA00023033"/>
    </source>
</evidence>
<dbReference type="PANTHER" id="PTHR46972">
    <property type="entry name" value="MONOOXYGENASE ASQM-RELATED"/>
    <property type="match status" value="1"/>
</dbReference>
<protein>
    <submittedName>
        <fullName evidence="6">2-polyprenyl-6-methoxyphenol hydroxylase</fullName>
    </submittedName>
</protein>
<dbReference type="Pfam" id="PF01494">
    <property type="entry name" value="FAD_binding_3"/>
    <property type="match status" value="2"/>
</dbReference>
<evidence type="ECO:0000313" key="7">
    <source>
        <dbReference type="Proteomes" id="UP000198836"/>
    </source>
</evidence>
<keyword evidence="3" id="KW-0560">Oxidoreductase</keyword>
<keyword evidence="1" id="KW-0285">Flavoprotein</keyword>
<evidence type="ECO:0000256" key="3">
    <source>
        <dbReference type="ARBA" id="ARBA00023002"/>
    </source>
</evidence>
<feature type="domain" description="FAD-binding" evidence="5">
    <location>
        <begin position="162"/>
        <end position="341"/>
    </location>
</feature>
<name>A0A1I0TRT3_9SPHI</name>
<evidence type="ECO:0000256" key="1">
    <source>
        <dbReference type="ARBA" id="ARBA00022630"/>
    </source>
</evidence>
<dbReference type="PANTHER" id="PTHR46972:SF1">
    <property type="entry name" value="FAD DEPENDENT OXIDOREDUCTASE DOMAIN-CONTAINING PROTEIN"/>
    <property type="match status" value="1"/>
</dbReference>
<dbReference type="AlphaFoldDB" id="A0A1I0TRT3"/>